<feature type="transmembrane region" description="Helical" evidence="5">
    <location>
        <begin position="60"/>
        <end position="77"/>
    </location>
</feature>
<feature type="domain" description="Major facilitator superfamily (MFS) profile" evidence="6">
    <location>
        <begin position="73"/>
        <end position="548"/>
    </location>
</feature>
<feature type="transmembrane region" description="Helical" evidence="5">
    <location>
        <begin position="455"/>
        <end position="474"/>
    </location>
</feature>
<protein>
    <submittedName>
        <fullName evidence="8">Major facilitator superfamily (MFS) profile domain-containing protein</fullName>
    </submittedName>
</protein>
<feature type="transmembrane region" description="Helical" evidence="5">
    <location>
        <begin position="163"/>
        <end position="182"/>
    </location>
</feature>
<evidence type="ECO:0000256" key="2">
    <source>
        <dbReference type="ARBA" id="ARBA00022692"/>
    </source>
</evidence>
<keyword evidence="7" id="KW-1185">Reference proteome</keyword>
<feature type="transmembrane region" description="Helical" evidence="5">
    <location>
        <begin position="215"/>
        <end position="236"/>
    </location>
</feature>
<dbReference type="Proteomes" id="UP000887572">
    <property type="component" value="Unplaced"/>
</dbReference>
<dbReference type="PANTHER" id="PTHR24064">
    <property type="entry name" value="SOLUTE CARRIER FAMILY 22 MEMBER"/>
    <property type="match status" value="1"/>
</dbReference>
<dbReference type="SUPFAM" id="SSF103473">
    <property type="entry name" value="MFS general substrate transporter"/>
    <property type="match status" value="1"/>
</dbReference>
<evidence type="ECO:0000256" key="1">
    <source>
        <dbReference type="ARBA" id="ARBA00004141"/>
    </source>
</evidence>
<evidence type="ECO:0000256" key="4">
    <source>
        <dbReference type="ARBA" id="ARBA00023136"/>
    </source>
</evidence>
<dbReference type="WBParaSite" id="Gr19_v10_g5392.t1">
    <property type="protein sequence ID" value="Gr19_v10_g5392.t1"/>
    <property type="gene ID" value="Gr19_v10_g5392"/>
</dbReference>
<feature type="transmembrane region" description="Helical" evidence="5">
    <location>
        <begin position="524"/>
        <end position="544"/>
    </location>
</feature>
<keyword evidence="2 5" id="KW-0812">Transmembrane</keyword>
<dbReference type="InterPro" id="IPR036259">
    <property type="entry name" value="MFS_trans_sf"/>
</dbReference>
<keyword evidence="3 5" id="KW-1133">Transmembrane helix</keyword>
<proteinExistence type="predicted"/>
<feature type="transmembrane region" description="Helical" evidence="5">
    <location>
        <begin position="191"/>
        <end position="209"/>
    </location>
</feature>
<organism evidence="7 8">
    <name type="scientific">Globodera rostochiensis</name>
    <name type="common">Golden nematode worm</name>
    <name type="synonym">Heterodera rostochiensis</name>
    <dbReference type="NCBI Taxonomy" id="31243"/>
    <lineage>
        <taxon>Eukaryota</taxon>
        <taxon>Metazoa</taxon>
        <taxon>Ecdysozoa</taxon>
        <taxon>Nematoda</taxon>
        <taxon>Chromadorea</taxon>
        <taxon>Rhabditida</taxon>
        <taxon>Tylenchina</taxon>
        <taxon>Tylenchomorpha</taxon>
        <taxon>Tylenchoidea</taxon>
        <taxon>Heteroderidae</taxon>
        <taxon>Heteroderinae</taxon>
        <taxon>Globodera</taxon>
    </lineage>
</organism>
<feature type="transmembrane region" description="Helical" evidence="5">
    <location>
        <begin position="248"/>
        <end position="268"/>
    </location>
</feature>
<name>A0A914HXI9_GLORO</name>
<feature type="transmembrane region" description="Helical" evidence="5">
    <location>
        <begin position="393"/>
        <end position="413"/>
    </location>
</feature>
<sequence>MSNSVDGEERPKGVMDFTPLLLEGGGGESSRGSPSVDRIIEEAKSGSELKSSGMDDYYQMGWYMFIVCLLSQMLLLVEVGDLLFMTFAGAAPTIESCGTMNFTSAMKAEERCNWLTEVWANETEIEKYNCTRTSITKEQLKFQFKSVNVDFDELYCKTKSVKLSISVQMVGIIPGSFIFGWLSDSYGRRPAMLSALVCWIFSMVAASFAQSLEMFTVLRFIVCFFNAGIAVTLIVFTSELYPKKQRFCLMNLITWAPNYILFGIIGYFCNEWRLLQRVLAVFALPCIGLIIFLSESPRFLISARKMEEAKKAILRMHKFDGRPCDEKLLDEHLQRELDQMLQLSVTRRNYNYFHLFYDWKFAVYTMSVSFSLLVVTLITYSLMYNMDKLSGDIFMNMILTGTFKYMMNLAIAFADLQFKWLGRKLAHLISEVLVIVALGLYVIMHLTGSDVKLPFLANGSLIAVVGFCGVLFNADKLAGSELFPTGVRNLSCSFGQICSRIGVVGAPIIFFLKDVCVYEICSTFPHFTLITLAFVDAIFFQFAVRETKGRPMLTEFPSKQKQREEDINDH</sequence>
<evidence type="ECO:0000313" key="8">
    <source>
        <dbReference type="WBParaSite" id="Gr19_v10_g5392.t1"/>
    </source>
</evidence>
<feature type="transmembrane region" description="Helical" evidence="5">
    <location>
        <begin position="425"/>
        <end position="443"/>
    </location>
</feature>
<evidence type="ECO:0000256" key="5">
    <source>
        <dbReference type="SAM" id="Phobius"/>
    </source>
</evidence>
<comment type="subcellular location">
    <subcellularLocation>
        <location evidence="1">Membrane</location>
        <topology evidence="1">Multi-pass membrane protein</topology>
    </subcellularLocation>
</comment>
<dbReference type="Gene3D" id="1.20.1250.20">
    <property type="entry name" value="MFS general substrate transporter like domains"/>
    <property type="match status" value="1"/>
</dbReference>
<feature type="transmembrane region" description="Helical" evidence="5">
    <location>
        <begin position="361"/>
        <end position="381"/>
    </location>
</feature>
<evidence type="ECO:0000259" key="6">
    <source>
        <dbReference type="PROSITE" id="PS50850"/>
    </source>
</evidence>
<dbReference type="InterPro" id="IPR005828">
    <property type="entry name" value="MFS_sugar_transport-like"/>
</dbReference>
<dbReference type="GO" id="GO:0022857">
    <property type="term" value="F:transmembrane transporter activity"/>
    <property type="evidence" value="ECO:0007669"/>
    <property type="project" value="InterPro"/>
</dbReference>
<feature type="transmembrane region" description="Helical" evidence="5">
    <location>
        <begin position="494"/>
        <end position="512"/>
    </location>
</feature>
<dbReference type="GO" id="GO:0016020">
    <property type="term" value="C:membrane"/>
    <property type="evidence" value="ECO:0007669"/>
    <property type="project" value="UniProtKB-SubCell"/>
</dbReference>
<reference evidence="8" key="1">
    <citation type="submission" date="2022-11" db="UniProtKB">
        <authorList>
            <consortium name="WormBaseParasite"/>
        </authorList>
    </citation>
    <scope>IDENTIFICATION</scope>
</reference>
<accession>A0A914HXI9</accession>
<dbReference type="PROSITE" id="PS50850">
    <property type="entry name" value="MFS"/>
    <property type="match status" value="1"/>
</dbReference>
<dbReference type="Pfam" id="PF00083">
    <property type="entry name" value="Sugar_tr"/>
    <property type="match status" value="1"/>
</dbReference>
<dbReference type="AlphaFoldDB" id="A0A914HXI9"/>
<dbReference type="InterPro" id="IPR020846">
    <property type="entry name" value="MFS_dom"/>
</dbReference>
<keyword evidence="4 5" id="KW-0472">Membrane</keyword>
<evidence type="ECO:0000256" key="3">
    <source>
        <dbReference type="ARBA" id="ARBA00022989"/>
    </source>
</evidence>
<evidence type="ECO:0000313" key="7">
    <source>
        <dbReference type="Proteomes" id="UP000887572"/>
    </source>
</evidence>
<feature type="transmembrane region" description="Helical" evidence="5">
    <location>
        <begin position="274"/>
        <end position="294"/>
    </location>
</feature>